<dbReference type="InterPro" id="IPR019557">
    <property type="entry name" value="AminoTfrase-like_pln_mobile"/>
</dbReference>
<proteinExistence type="predicted"/>
<feature type="domain" description="Aminotransferase-like plant mobile" evidence="1">
    <location>
        <begin position="10"/>
        <end position="281"/>
    </location>
</feature>
<dbReference type="AlphaFoldDB" id="A0A803LYD7"/>
<dbReference type="PANTHER" id="PTHR46033">
    <property type="entry name" value="PROTEIN MAIN-LIKE 2"/>
    <property type="match status" value="1"/>
</dbReference>
<organism evidence="2 3">
    <name type="scientific">Chenopodium quinoa</name>
    <name type="common">Quinoa</name>
    <dbReference type="NCBI Taxonomy" id="63459"/>
    <lineage>
        <taxon>Eukaryota</taxon>
        <taxon>Viridiplantae</taxon>
        <taxon>Streptophyta</taxon>
        <taxon>Embryophyta</taxon>
        <taxon>Tracheophyta</taxon>
        <taxon>Spermatophyta</taxon>
        <taxon>Magnoliopsida</taxon>
        <taxon>eudicotyledons</taxon>
        <taxon>Gunneridae</taxon>
        <taxon>Pentapetalae</taxon>
        <taxon>Caryophyllales</taxon>
        <taxon>Chenopodiaceae</taxon>
        <taxon>Chenopodioideae</taxon>
        <taxon>Atripliceae</taxon>
        <taxon>Chenopodium</taxon>
    </lineage>
</organism>
<name>A0A803LYD7_CHEQI</name>
<reference evidence="2" key="2">
    <citation type="submission" date="2021-03" db="UniProtKB">
        <authorList>
            <consortium name="EnsemblPlants"/>
        </authorList>
    </citation>
    <scope>IDENTIFICATION</scope>
</reference>
<dbReference type="Gramene" id="AUR62020488-RA">
    <property type="protein sequence ID" value="AUR62020488-RA:cds"/>
    <property type="gene ID" value="AUR62020488"/>
</dbReference>
<dbReference type="Pfam" id="PF10536">
    <property type="entry name" value="PMD"/>
    <property type="match status" value="1"/>
</dbReference>
<reference evidence="2" key="1">
    <citation type="journal article" date="2017" name="Nature">
        <title>The genome of Chenopodium quinoa.</title>
        <authorList>
            <person name="Jarvis D.E."/>
            <person name="Ho Y.S."/>
            <person name="Lightfoot D.J."/>
            <person name="Schmoeckel S.M."/>
            <person name="Li B."/>
            <person name="Borm T.J.A."/>
            <person name="Ohyanagi H."/>
            <person name="Mineta K."/>
            <person name="Michell C.T."/>
            <person name="Saber N."/>
            <person name="Kharbatia N.M."/>
            <person name="Rupper R.R."/>
            <person name="Sharp A.R."/>
            <person name="Dally N."/>
            <person name="Boughton B.A."/>
            <person name="Woo Y.H."/>
            <person name="Gao G."/>
            <person name="Schijlen E.G.W.M."/>
            <person name="Guo X."/>
            <person name="Momin A.A."/>
            <person name="Negrao S."/>
            <person name="Al-Babili S."/>
            <person name="Gehring C."/>
            <person name="Roessner U."/>
            <person name="Jung C."/>
            <person name="Murphy K."/>
            <person name="Arold S.T."/>
            <person name="Gojobori T."/>
            <person name="van der Linden C.G."/>
            <person name="van Loo E.N."/>
            <person name="Jellen E.N."/>
            <person name="Maughan P.J."/>
            <person name="Tester M."/>
        </authorList>
    </citation>
    <scope>NUCLEOTIDE SEQUENCE [LARGE SCALE GENOMIC DNA]</scope>
    <source>
        <strain evidence="2">cv. PI 614886</strain>
    </source>
</reference>
<evidence type="ECO:0000313" key="2">
    <source>
        <dbReference type="EnsemblPlants" id="AUR62020488-RA:cds"/>
    </source>
</evidence>
<evidence type="ECO:0000313" key="3">
    <source>
        <dbReference type="Proteomes" id="UP000596660"/>
    </source>
</evidence>
<evidence type="ECO:0000259" key="1">
    <source>
        <dbReference type="Pfam" id="PF10536"/>
    </source>
</evidence>
<dbReference type="PANTHER" id="PTHR46033:SF80">
    <property type="entry name" value="PROTEIN MAIN-LIKE 2-LIKE"/>
    <property type="match status" value="1"/>
</dbReference>
<dbReference type="Proteomes" id="UP000596660">
    <property type="component" value="Unplaced"/>
</dbReference>
<dbReference type="EnsemblPlants" id="AUR62020488-RA">
    <property type="protein sequence ID" value="AUR62020488-RA:cds"/>
    <property type="gene ID" value="AUR62020488"/>
</dbReference>
<sequence>MLQNFMKNRRILGPVGHTEWMSYFMGIGGELEHVAFLSLWLSRYVFSTNHYCKISQDVFPIAIYLARGTRIALAPAVLASIYRDLSLLKDKIAGILNEWVARKLVLWAPFQLVQLWGWERFPTLGPSPINILNGESRLSRWRKLERPNLLRVMLDFESLGKSFVWRPYGICVENWQFPEFCGDEERLVLIDFGVGEELLSFARCLRACELLGLDCIEQYLPHRIGMQFGLDQDVPSSVPRSNESHLAAWNSYDMPLNGLKLYLSPRLLKGDVTARYSDWFRTALCATSNSVLVLKKKRSHSSRLRVTFKLSKASDGSMEGNGKRAPICPTSSFDVPVASCSTHSVGVGKMHIEDGSSYDKINIECYEGMTSQSKNKVAVVESQDFAASTEDYSKQAPVCLPSLSNVFEPPGFVSNIEVVQTAASCSNISNPDRSYVENSRCISSECPNGLNKLSKNLDVNAGKNMDPPPCIASSCNVPVSSGFLTFHDKSTAGPQNAHVDDSGCLPCQSPKKPKIELCENLEDNSKGVLPCLPSPSNVAIDSGFDDSVWEGYIESIPSCEKNNSRNTSQVDNYEVMPSQSLHVAIEEAVGEMDSQMEQVARYREKCVNMSVMRSLDSVAEKHVETVPSCDRSVSLGRICEDTPSQIMQRVCNDVEMTESEKHEELAADKIYKSKEESAKKNLGLVADDDEQDKSHKTAKDVKIKSGDGLFGDPVIINDDNDDIGAELEARISKLERKFARMKSRKLKSKAK</sequence>
<accession>A0A803LYD7</accession>
<protein>
    <recommendedName>
        <fullName evidence="1">Aminotransferase-like plant mobile domain-containing protein</fullName>
    </recommendedName>
</protein>
<dbReference type="InterPro" id="IPR044824">
    <property type="entry name" value="MAIN-like"/>
</dbReference>
<dbReference type="GO" id="GO:0010073">
    <property type="term" value="P:meristem maintenance"/>
    <property type="evidence" value="ECO:0007669"/>
    <property type="project" value="InterPro"/>
</dbReference>
<keyword evidence="3" id="KW-1185">Reference proteome</keyword>